<evidence type="ECO:0000256" key="1">
    <source>
        <dbReference type="ARBA" id="ARBA00004170"/>
    </source>
</evidence>
<dbReference type="InterPro" id="IPR000131">
    <property type="entry name" value="ATP_synth_F1_gsu"/>
</dbReference>
<keyword evidence="3" id="KW-0813">Transport</keyword>
<dbReference type="PANTHER" id="PTHR11693">
    <property type="entry name" value="ATP SYNTHASE GAMMA CHAIN"/>
    <property type="match status" value="1"/>
</dbReference>
<protein>
    <submittedName>
        <fullName evidence="9">Uncharacterized protein</fullName>
    </submittedName>
</protein>
<evidence type="ECO:0000256" key="4">
    <source>
        <dbReference type="ARBA" id="ARBA00022781"/>
    </source>
</evidence>
<dbReference type="SUPFAM" id="SSF52943">
    <property type="entry name" value="ATP synthase (F1-ATPase), gamma subunit"/>
    <property type="match status" value="1"/>
</dbReference>
<evidence type="ECO:0000256" key="7">
    <source>
        <dbReference type="ARBA" id="ARBA00023196"/>
    </source>
</evidence>
<organism evidence="9">
    <name type="scientific">marine sediment metagenome</name>
    <dbReference type="NCBI Taxonomy" id="412755"/>
    <lineage>
        <taxon>unclassified sequences</taxon>
        <taxon>metagenomes</taxon>
        <taxon>ecological metagenomes</taxon>
    </lineage>
</organism>
<comment type="similarity">
    <text evidence="2">Belongs to the ATPase gamma chain family.</text>
</comment>
<dbReference type="PANTHER" id="PTHR11693:SF22">
    <property type="entry name" value="ATP SYNTHASE SUBUNIT GAMMA, MITOCHONDRIAL"/>
    <property type="match status" value="1"/>
</dbReference>
<dbReference type="InterPro" id="IPR035968">
    <property type="entry name" value="ATP_synth_F1_ATPase_gsu"/>
</dbReference>
<evidence type="ECO:0000256" key="8">
    <source>
        <dbReference type="ARBA" id="ARBA00023310"/>
    </source>
</evidence>
<evidence type="ECO:0000256" key="3">
    <source>
        <dbReference type="ARBA" id="ARBA00022448"/>
    </source>
</evidence>
<dbReference type="GO" id="GO:0046933">
    <property type="term" value="F:proton-transporting ATP synthase activity, rotational mechanism"/>
    <property type="evidence" value="ECO:0007669"/>
    <property type="project" value="InterPro"/>
</dbReference>
<comment type="caution">
    <text evidence="9">The sequence shown here is derived from an EMBL/GenBank/DDBJ whole genome shotgun (WGS) entry which is preliminary data.</text>
</comment>
<name>A0A0F9FEE0_9ZZZZ</name>
<dbReference type="AlphaFoldDB" id="A0A0F9FEE0"/>
<keyword evidence="5" id="KW-0406">Ion transport</keyword>
<evidence type="ECO:0000256" key="6">
    <source>
        <dbReference type="ARBA" id="ARBA00023136"/>
    </source>
</evidence>
<reference evidence="9" key="1">
    <citation type="journal article" date="2015" name="Nature">
        <title>Complex archaea that bridge the gap between prokaryotes and eukaryotes.</title>
        <authorList>
            <person name="Spang A."/>
            <person name="Saw J.H."/>
            <person name="Jorgensen S.L."/>
            <person name="Zaremba-Niedzwiedzka K."/>
            <person name="Martijn J."/>
            <person name="Lind A.E."/>
            <person name="van Eijk R."/>
            <person name="Schleper C."/>
            <person name="Guy L."/>
            <person name="Ettema T.J."/>
        </authorList>
    </citation>
    <scope>NUCLEOTIDE SEQUENCE</scope>
</reference>
<keyword evidence="7" id="KW-0139">CF(1)</keyword>
<dbReference type="EMBL" id="LAZR01023945">
    <property type="protein sequence ID" value="KKL76781.1"/>
    <property type="molecule type" value="Genomic_DNA"/>
</dbReference>
<gene>
    <name evidence="9" type="ORF">LCGC14_2041440</name>
</gene>
<feature type="non-terminal residue" evidence="9">
    <location>
        <position position="1"/>
    </location>
</feature>
<keyword evidence="6" id="KW-0472">Membrane</keyword>
<keyword evidence="4" id="KW-0375">Hydrogen ion transport</keyword>
<accession>A0A0F9FEE0</accession>
<keyword evidence="8" id="KW-0066">ATP synthesis</keyword>
<dbReference type="GO" id="GO:0045259">
    <property type="term" value="C:proton-transporting ATP synthase complex"/>
    <property type="evidence" value="ECO:0007669"/>
    <property type="project" value="UniProtKB-KW"/>
</dbReference>
<dbReference type="PRINTS" id="PR00126">
    <property type="entry name" value="ATPASEGAMMA"/>
</dbReference>
<sequence length="147" mass="16529">NKITEIAGKLIKDFEENVFDEIYLFFTKFKTVMKSIPSKLRLLPIASGDSTSEKPEEGKLLGYYILEPSSEAIFSNLLPKYIEAQLRQAIFESLTAEFAARRVAMIAASENAEEVIDDLTRSYNRARQESITKELLEVVSGSEALAK</sequence>
<dbReference type="Gene3D" id="3.40.1380.10">
    <property type="match status" value="1"/>
</dbReference>
<evidence type="ECO:0000256" key="5">
    <source>
        <dbReference type="ARBA" id="ARBA00023065"/>
    </source>
</evidence>
<evidence type="ECO:0000313" key="9">
    <source>
        <dbReference type="EMBL" id="KKL76781.1"/>
    </source>
</evidence>
<dbReference type="Pfam" id="PF00231">
    <property type="entry name" value="ATP-synt"/>
    <property type="match status" value="1"/>
</dbReference>
<dbReference type="Gene3D" id="1.10.287.80">
    <property type="entry name" value="ATP synthase, gamma subunit, helix hairpin domain"/>
    <property type="match status" value="1"/>
</dbReference>
<evidence type="ECO:0000256" key="2">
    <source>
        <dbReference type="ARBA" id="ARBA00007681"/>
    </source>
</evidence>
<comment type="subcellular location">
    <subcellularLocation>
        <location evidence="1">Membrane</location>
        <topology evidence="1">Peripheral membrane protein</topology>
    </subcellularLocation>
</comment>
<proteinExistence type="inferred from homology"/>